<keyword evidence="12" id="KW-1185">Reference proteome</keyword>
<proteinExistence type="predicted"/>
<dbReference type="Proteomes" id="UP000694569">
    <property type="component" value="Unplaced"/>
</dbReference>
<feature type="region of interest" description="Disordered" evidence="8">
    <location>
        <begin position="301"/>
        <end position="337"/>
    </location>
</feature>
<dbReference type="PRINTS" id="PR00722">
    <property type="entry name" value="CHYMOTRYPSIN"/>
</dbReference>
<evidence type="ECO:0000256" key="5">
    <source>
        <dbReference type="ARBA" id="ARBA00023157"/>
    </source>
</evidence>
<dbReference type="OrthoDB" id="546450at2759"/>
<dbReference type="PANTHER" id="PTHR24253:SF144">
    <property type="entry name" value="CHYMOTRYPSIN-LIKE PROTEASE CTRL-1-RELATED"/>
    <property type="match status" value="1"/>
</dbReference>
<dbReference type="PROSITE" id="PS00134">
    <property type="entry name" value="TRYPSIN_HIS"/>
    <property type="match status" value="1"/>
</dbReference>
<sequence length="373" mass="40267">MVRICSRTSAGTRILLTLSFMAAAAASGCGQKIFNTRIVGGSGAAQGAWPWQVSIVYEDSHICGGALVSRSWVVSAAHCCRYREVDKFQILLGYQNLTNADAHTVLVYVKSITIHPSYDLITNYGDLAVMELKSPVSFTNHIQPICIPHNNDAFPEGKMCWVTGWGNIKSGAHLPQPLILQEVELPLINSSTCDHIYHETFNLHPLSTIVYEEMLCAGYLEGEKDACQGDSGGPLSCKVGNVWFLTGVVSWGQDCAKPGQPGVYTKVSSFHAWIQEKVYDLNDTSTDTSTITITSTSTSTATTSTSTATTRKTTSAQTTLNQTSTKQDALNPTPSGSSHCKVSLSRGQCVHLSASLFLVVGGFLSFLQIQNIL</sequence>
<evidence type="ECO:0000256" key="6">
    <source>
        <dbReference type="ARBA" id="ARBA00023180"/>
    </source>
</evidence>
<dbReference type="PROSITE" id="PS00135">
    <property type="entry name" value="TRYPSIN_SER"/>
    <property type="match status" value="1"/>
</dbReference>
<dbReference type="Ensembl" id="ENSLLET00000030827.1">
    <property type="protein sequence ID" value="ENSLLEP00000029681.1"/>
    <property type="gene ID" value="ENSLLEG00000018787.1"/>
</dbReference>
<dbReference type="GeneTree" id="ENSGT00940000155138"/>
<dbReference type="FunFam" id="2.40.10.10:FF:000039">
    <property type="entry name" value="Brain-specific serine protease 4"/>
    <property type="match status" value="1"/>
</dbReference>
<dbReference type="SMART" id="SM00020">
    <property type="entry name" value="Tryp_SPc"/>
    <property type="match status" value="1"/>
</dbReference>
<accession>A0A8C5PYL9</accession>
<keyword evidence="6" id="KW-0325">Glycoprotein</keyword>
<feature type="domain" description="Peptidase S1" evidence="10">
    <location>
        <begin position="38"/>
        <end position="279"/>
    </location>
</feature>
<keyword evidence="1 7" id="KW-0645">Protease</keyword>
<evidence type="ECO:0000313" key="12">
    <source>
        <dbReference type="Proteomes" id="UP000694569"/>
    </source>
</evidence>
<dbReference type="AlphaFoldDB" id="A0A8C5PYL9"/>
<dbReference type="PROSITE" id="PS51257">
    <property type="entry name" value="PROKAR_LIPOPROTEIN"/>
    <property type="match status" value="1"/>
</dbReference>
<dbReference type="SUPFAM" id="SSF50494">
    <property type="entry name" value="Trypsin-like serine proteases"/>
    <property type="match status" value="1"/>
</dbReference>
<evidence type="ECO:0000256" key="3">
    <source>
        <dbReference type="ARBA" id="ARBA00022801"/>
    </source>
</evidence>
<organism evidence="11 12">
    <name type="scientific">Leptobrachium leishanense</name>
    <name type="common">Leishan spiny toad</name>
    <dbReference type="NCBI Taxonomy" id="445787"/>
    <lineage>
        <taxon>Eukaryota</taxon>
        <taxon>Metazoa</taxon>
        <taxon>Chordata</taxon>
        <taxon>Craniata</taxon>
        <taxon>Vertebrata</taxon>
        <taxon>Euteleostomi</taxon>
        <taxon>Amphibia</taxon>
        <taxon>Batrachia</taxon>
        <taxon>Anura</taxon>
        <taxon>Pelobatoidea</taxon>
        <taxon>Megophryidae</taxon>
        <taxon>Leptobrachium</taxon>
    </lineage>
</organism>
<dbReference type="PANTHER" id="PTHR24253">
    <property type="entry name" value="TRANSMEMBRANE PROTEASE SERINE"/>
    <property type="match status" value="1"/>
</dbReference>
<evidence type="ECO:0000256" key="2">
    <source>
        <dbReference type="ARBA" id="ARBA00022729"/>
    </source>
</evidence>
<dbReference type="InterPro" id="IPR018114">
    <property type="entry name" value="TRYPSIN_HIS"/>
</dbReference>
<keyword evidence="2 9" id="KW-0732">Signal</keyword>
<dbReference type="InterPro" id="IPR001314">
    <property type="entry name" value="Peptidase_S1A"/>
</dbReference>
<evidence type="ECO:0000256" key="8">
    <source>
        <dbReference type="SAM" id="MobiDB-lite"/>
    </source>
</evidence>
<dbReference type="Gene3D" id="2.40.10.10">
    <property type="entry name" value="Trypsin-like serine proteases"/>
    <property type="match status" value="1"/>
</dbReference>
<name>A0A8C5PYL9_9ANUR</name>
<dbReference type="GO" id="GO:0006508">
    <property type="term" value="P:proteolysis"/>
    <property type="evidence" value="ECO:0007669"/>
    <property type="project" value="UniProtKB-KW"/>
</dbReference>
<reference evidence="11" key="2">
    <citation type="submission" date="2025-09" db="UniProtKB">
        <authorList>
            <consortium name="Ensembl"/>
        </authorList>
    </citation>
    <scope>IDENTIFICATION</scope>
</reference>
<dbReference type="Pfam" id="PF00089">
    <property type="entry name" value="Trypsin"/>
    <property type="match status" value="1"/>
</dbReference>
<evidence type="ECO:0000313" key="11">
    <source>
        <dbReference type="Ensembl" id="ENSLLEP00000029681.1"/>
    </source>
</evidence>
<dbReference type="InterPro" id="IPR033116">
    <property type="entry name" value="TRYPSIN_SER"/>
</dbReference>
<keyword evidence="4 7" id="KW-0720">Serine protease</keyword>
<dbReference type="InterPro" id="IPR001254">
    <property type="entry name" value="Trypsin_dom"/>
</dbReference>
<evidence type="ECO:0000256" key="1">
    <source>
        <dbReference type="ARBA" id="ARBA00022670"/>
    </source>
</evidence>
<dbReference type="InterPro" id="IPR043504">
    <property type="entry name" value="Peptidase_S1_PA_chymotrypsin"/>
</dbReference>
<feature type="signal peptide" evidence="9">
    <location>
        <begin position="1"/>
        <end position="26"/>
    </location>
</feature>
<feature type="chain" id="PRO_5034437061" description="Peptidase S1 domain-containing protein" evidence="9">
    <location>
        <begin position="27"/>
        <end position="373"/>
    </location>
</feature>
<dbReference type="GO" id="GO:0004252">
    <property type="term" value="F:serine-type endopeptidase activity"/>
    <property type="evidence" value="ECO:0007669"/>
    <property type="project" value="InterPro"/>
</dbReference>
<evidence type="ECO:0000256" key="4">
    <source>
        <dbReference type="ARBA" id="ARBA00022825"/>
    </source>
</evidence>
<reference evidence="11" key="1">
    <citation type="submission" date="2025-08" db="UniProtKB">
        <authorList>
            <consortium name="Ensembl"/>
        </authorList>
    </citation>
    <scope>IDENTIFICATION</scope>
</reference>
<evidence type="ECO:0000256" key="7">
    <source>
        <dbReference type="RuleBase" id="RU363034"/>
    </source>
</evidence>
<keyword evidence="3 7" id="KW-0378">Hydrolase</keyword>
<dbReference type="InterPro" id="IPR009003">
    <property type="entry name" value="Peptidase_S1_PA"/>
</dbReference>
<evidence type="ECO:0000256" key="9">
    <source>
        <dbReference type="SAM" id="SignalP"/>
    </source>
</evidence>
<dbReference type="CDD" id="cd00190">
    <property type="entry name" value="Tryp_SPc"/>
    <property type="match status" value="1"/>
</dbReference>
<evidence type="ECO:0000259" key="10">
    <source>
        <dbReference type="PROSITE" id="PS50240"/>
    </source>
</evidence>
<dbReference type="PROSITE" id="PS50240">
    <property type="entry name" value="TRYPSIN_DOM"/>
    <property type="match status" value="1"/>
</dbReference>
<feature type="compositionally biased region" description="Low complexity" evidence="8">
    <location>
        <begin position="301"/>
        <end position="319"/>
    </location>
</feature>
<feature type="compositionally biased region" description="Polar residues" evidence="8">
    <location>
        <begin position="320"/>
        <end position="337"/>
    </location>
</feature>
<keyword evidence="5" id="KW-1015">Disulfide bond</keyword>
<protein>
    <recommendedName>
        <fullName evidence="10">Peptidase S1 domain-containing protein</fullName>
    </recommendedName>
</protein>